<dbReference type="SUPFAM" id="SSF52087">
    <property type="entry name" value="CRAL/TRIO domain"/>
    <property type="match status" value="1"/>
</dbReference>
<dbReference type="PROSITE" id="PS50191">
    <property type="entry name" value="CRAL_TRIO"/>
    <property type="match status" value="1"/>
</dbReference>
<dbReference type="SUPFAM" id="SSF46938">
    <property type="entry name" value="CRAL/TRIO N-terminal domain"/>
    <property type="match status" value="1"/>
</dbReference>
<evidence type="ECO:0000313" key="4">
    <source>
        <dbReference type="Proteomes" id="UP000243459"/>
    </source>
</evidence>
<sequence length="256" mass="29431">MTGLEDTLSSGEEEVGEEDIRVGGKRSKRGGCAREVDNFTMRRFLRARDLDINKASSMILKYLKWRREAIPRGFISEEDVQNELRQEKMYMQGLDKKGRPIGVLLGAKHYSSKRNLEEFKRYAAYVLEKLCTSMPRGQEMFVIIADLQGWGYSNCDIRGCLAGLEIMQNYYPERLGKVFVIHVPYLFMKAWKIIYPFIDNKTRKKFVFVEDKNLKSTLLGDIEENQLPEIYGGKLQLVPIDASASCITETPITSCK</sequence>
<dbReference type="CDD" id="cd00170">
    <property type="entry name" value="SEC14"/>
    <property type="match status" value="1"/>
</dbReference>
<dbReference type="EMBL" id="CM007390">
    <property type="protein sequence ID" value="ONK56053.1"/>
    <property type="molecule type" value="Genomic_DNA"/>
</dbReference>
<dbReference type="SMART" id="SM00516">
    <property type="entry name" value="SEC14"/>
    <property type="match status" value="1"/>
</dbReference>
<dbReference type="SMART" id="SM01100">
    <property type="entry name" value="CRAL_TRIO_N"/>
    <property type="match status" value="1"/>
</dbReference>
<dbReference type="Gene3D" id="3.40.525.10">
    <property type="entry name" value="CRAL-TRIO lipid binding domain"/>
    <property type="match status" value="1"/>
</dbReference>
<gene>
    <name evidence="3" type="ORF">A4U43_C10F3660</name>
</gene>
<reference evidence="4" key="1">
    <citation type="journal article" date="2017" name="Nat. Commun.">
        <title>The asparagus genome sheds light on the origin and evolution of a young Y chromosome.</title>
        <authorList>
            <person name="Harkess A."/>
            <person name="Zhou J."/>
            <person name="Xu C."/>
            <person name="Bowers J.E."/>
            <person name="Van der Hulst R."/>
            <person name="Ayyampalayam S."/>
            <person name="Mercati F."/>
            <person name="Riccardi P."/>
            <person name="McKain M.R."/>
            <person name="Kakrana A."/>
            <person name="Tang H."/>
            <person name="Ray J."/>
            <person name="Groenendijk J."/>
            <person name="Arikit S."/>
            <person name="Mathioni S.M."/>
            <person name="Nakano M."/>
            <person name="Shan H."/>
            <person name="Telgmann-Rauber A."/>
            <person name="Kanno A."/>
            <person name="Yue Z."/>
            <person name="Chen H."/>
            <person name="Li W."/>
            <person name="Chen Y."/>
            <person name="Xu X."/>
            <person name="Zhang Y."/>
            <person name="Luo S."/>
            <person name="Chen H."/>
            <person name="Gao J."/>
            <person name="Mao Z."/>
            <person name="Pires J.C."/>
            <person name="Luo M."/>
            <person name="Kudrna D."/>
            <person name="Wing R.A."/>
            <person name="Meyers B.C."/>
            <person name="Yi K."/>
            <person name="Kong H."/>
            <person name="Lavrijsen P."/>
            <person name="Sunseri F."/>
            <person name="Falavigna A."/>
            <person name="Ye Y."/>
            <person name="Leebens-Mack J.H."/>
            <person name="Chen G."/>
        </authorList>
    </citation>
    <scope>NUCLEOTIDE SEQUENCE [LARGE SCALE GENOMIC DNA]</scope>
    <source>
        <strain evidence="4">cv. DH0086</strain>
    </source>
</reference>
<feature type="domain" description="CRAL-TRIO" evidence="2">
    <location>
        <begin position="77"/>
        <end position="239"/>
    </location>
</feature>
<dbReference type="Proteomes" id="UP000243459">
    <property type="component" value="Chromosome 10"/>
</dbReference>
<keyword evidence="4" id="KW-1185">Reference proteome</keyword>
<dbReference type="Pfam" id="PF00650">
    <property type="entry name" value="CRAL_TRIO"/>
    <property type="match status" value="1"/>
</dbReference>
<evidence type="ECO:0000259" key="2">
    <source>
        <dbReference type="PROSITE" id="PS50191"/>
    </source>
</evidence>
<dbReference type="InterPro" id="IPR036273">
    <property type="entry name" value="CRAL/TRIO_N_dom_sf"/>
</dbReference>
<dbReference type="AlphaFoldDB" id="A0A5P1E265"/>
<feature type="region of interest" description="Disordered" evidence="1">
    <location>
        <begin position="1"/>
        <end position="28"/>
    </location>
</feature>
<organism evidence="3 4">
    <name type="scientific">Asparagus officinalis</name>
    <name type="common">Garden asparagus</name>
    <dbReference type="NCBI Taxonomy" id="4686"/>
    <lineage>
        <taxon>Eukaryota</taxon>
        <taxon>Viridiplantae</taxon>
        <taxon>Streptophyta</taxon>
        <taxon>Embryophyta</taxon>
        <taxon>Tracheophyta</taxon>
        <taxon>Spermatophyta</taxon>
        <taxon>Magnoliopsida</taxon>
        <taxon>Liliopsida</taxon>
        <taxon>Asparagales</taxon>
        <taxon>Asparagaceae</taxon>
        <taxon>Asparagoideae</taxon>
        <taxon>Asparagus</taxon>
    </lineage>
</organism>
<name>A0A5P1E265_ASPOF</name>
<accession>A0A5P1E265</accession>
<evidence type="ECO:0000256" key="1">
    <source>
        <dbReference type="SAM" id="MobiDB-lite"/>
    </source>
</evidence>
<dbReference type="PANTHER" id="PTHR46277">
    <property type="entry name" value="OS03G0850700 PROTEIN"/>
    <property type="match status" value="1"/>
</dbReference>
<dbReference type="InterPro" id="IPR011074">
    <property type="entry name" value="CRAL/TRIO_N_dom"/>
</dbReference>
<dbReference type="PANTHER" id="PTHR46277:SF3">
    <property type="entry name" value="BINDING PROTEIN, PUTATIVE-RELATED"/>
    <property type="match status" value="1"/>
</dbReference>
<protein>
    <recommendedName>
        <fullName evidence="2">CRAL-TRIO domain-containing protein</fullName>
    </recommendedName>
</protein>
<dbReference type="InterPro" id="IPR001251">
    <property type="entry name" value="CRAL-TRIO_dom"/>
</dbReference>
<dbReference type="InterPro" id="IPR036865">
    <property type="entry name" value="CRAL-TRIO_dom_sf"/>
</dbReference>
<proteinExistence type="predicted"/>
<dbReference type="Gramene" id="ONK56053">
    <property type="protein sequence ID" value="ONK56053"/>
    <property type="gene ID" value="A4U43_C10F3660"/>
</dbReference>
<dbReference type="OMA" id="RITWIID"/>
<evidence type="ECO:0000313" key="3">
    <source>
        <dbReference type="EMBL" id="ONK56053.1"/>
    </source>
</evidence>